<evidence type="ECO:0000313" key="1">
    <source>
        <dbReference type="EMBL" id="PEM60141.1"/>
    </source>
</evidence>
<comment type="caution">
    <text evidence="1">The sequence shown here is derived from an EMBL/GenBank/DDBJ whole genome shotgun (WGS) entry which is preliminary data.</text>
</comment>
<sequence>MFACPFKYFENGQAKSFFLGHIPISKPRGIPSEIKDIKRGEGAYALAIFTFERNALPVSIKRIKRYV</sequence>
<organism evidence="1 2">
    <name type="scientific">Bacillus wiedmannii</name>
    <dbReference type="NCBI Taxonomy" id="1890302"/>
    <lineage>
        <taxon>Bacteria</taxon>
        <taxon>Bacillati</taxon>
        <taxon>Bacillota</taxon>
        <taxon>Bacilli</taxon>
        <taxon>Bacillales</taxon>
        <taxon>Bacillaceae</taxon>
        <taxon>Bacillus</taxon>
        <taxon>Bacillus cereus group</taxon>
    </lineage>
</organism>
<reference evidence="1 2" key="1">
    <citation type="submission" date="2017-09" db="EMBL/GenBank/DDBJ databases">
        <title>Large-scale bioinformatics analysis of Bacillus genomes uncovers conserved roles of natural products in bacterial physiology.</title>
        <authorList>
            <consortium name="Agbiome Team Llc"/>
            <person name="Bleich R.M."/>
            <person name="Grubbs K.J."/>
            <person name="Santa Maria K.C."/>
            <person name="Allen S.E."/>
            <person name="Farag S."/>
            <person name="Shank E.A."/>
            <person name="Bowers A."/>
        </authorList>
    </citation>
    <scope>NUCLEOTIDE SEQUENCE [LARGE SCALE GENOMIC DNA]</scope>
    <source>
        <strain evidence="1 2">AFS010764</strain>
    </source>
</reference>
<name>A0A2A8EY64_9BACI</name>
<dbReference type="EMBL" id="NUDL01000002">
    <property type="protein sequence ID" value="PEM60141.1"/>
    <property type="molecule type" value="Genomic_DNA"/>
</dbReference>
<gene>
    <name evidence="1" type="ORF">CN611_00330</name>
</gene>
<dbReference type="AlphaFoldDB" id="A0A2A8EY64"/>
<evidence type="ECO:0000313" key="2">
    <source>
        <dbReference type="Proteomes" id="UP000220621"/>
    </source>
</evidence>
<protein>
    <submittedName>
        <fullName evidence="1">Uncharacterized protein</fullName>
    </submittedName>
</protein>
<accession>A0A2A8EY64</accession>
<proteinExistence type="predicted"/>
<dbReference type="Proteomes" id="UP000220621">
    <property type="component" value="Unassembled WGS sequence"/>
</dbReference>